<dbReference type="Proteomes" id="UP000072236">
    <property type="component" value="Chromosome"/>
</dbReference>
<protein>
    <submittedName>
        <fullName evidence="1">Uncharacterized protein</fullName>
    </submittedName>
</protein>
<evidence type="ECO:0000313" key="2">
    <source>
        <dbReference type="EMBL" id="PHO20909.1"/>
    </source>
</evidence>
<sequence>MQTENQIYAVNAELFYDNQPENVVILVYTANVDIAENHIRVYRQKHQIRLHYSLLPLPLETYFQRHGDETFIKPLKTLAQNLSENNPLIIFNPNQYQENEKSTTACLTKTEFLLRQA</sequence>
<proteinExistence type="predicted"/>
<reference evidence="1 3" key="1">
    <citation type="submission" date="2015-10" db="EMBL/GenBank/DDBJ databases">
        <title>Tn-seq of a polymicrobial infection.</title>
        <authorList>
            <person name="Stacy A."/>
            <person name="Rumbaugh K.P."/>
            <person name="Whiteley M."/>
        </authorList>
    </citation>
    <scope>NUCLEOTIDE SEQUENCE [LARGE SCALE GENOMIC DNA]</scope>
    <source>
        <strain evidence="1 3">624</strain>
    </source>
</reference>
<dbReference type="eggNOG" id="COG1716">
    <property type="taxonomic scope" value="Bacteria"/>
</dbReference>
<evidence type="ECO:0000313" key="1">
    <source>
        <dbReference type="EMBL" id="AMQ95095.1"/>
    </source>
</evidence>
<dbReference type="Proteomes" id="UP000226080">
    <property type="component" value="Unassembled WGS sequence"/>
</dbReference>
<name>A0A142G365_AGGAC</name>
<dbReference type="EMBL" id="PCGW01000006">
    <property type="protein sequence ID" value="PHO20909.1"/>
    <property type="molecule type" value="Genomic_DNA"/>
</dbReference>
<keyword evidence="4" id="KW-1185">Reference proteome</keyword>
<gene>
    <name evidence="1" type="ORF">ACT75_11510</name>
    <name evidence="2" type="ORF">CQR80_04315</name>
</gene>
<dbReference type="EMBL" id="CP012959">
    <property type="protein sequence ID" value="AMQ95095.1"/>
    <property type="molecule type" value="Genomic_DNA"/>
</dbReference>
<evidence type="ECO:0000313" key="3">
    <source>
        <dbReference type="Proteomes" id="UP000072236"/>
    </source>
</evidence>
<evidence type="ECO:0000313" key="4">
    <source>
        <dbReference type="Proteomes" id="UP000226080"/>
    </source>
</evidence>
<dbReference type="AlphaFoldDB" id="A0A142G365"/>
<organism evidence="1 3">
    <name type="scientific">Aggregatibacter actinomycetemcomitans</name>
    <name type="common">Actinobacillus actinomycetemcomitans</name>
    <name type="synonym">Haemophilus actinomycetemcomitans</name>
    <dbReference type="NCBI Taxonomy" id="714"/>
    <lineage>
        <taxon>Bacteria</taxon>
        <taxon>Pseudomonadati</taxon>
        <taxon>Pseudomonadota</taxon>
        <taxon>Gammaproteobacteria</taxon>
        <taxon>Pasteurellales</taxon>
        <taxon>Pasteurellaceae</taxon>
        <taxon>Aggregatibacter</taxon>
    </lineage>
</organism>
<dbReference type="KEGG" id="aact:ACT75_11510"/>
<reference evidence="2 4" key="2">
    <citation type="submission" date="2017-10" db="EMBL/GenBank/DDBJ databases">
        <title>Draft genome sequences of Aggregatibacter actinomycetemcomitans strains 310a and 310b.</title>
        <authorList>
            <person name="May A.C."/>
            <person name="Ohta H."/>
            <person name="Maeda H."/>
            <person name="Kokeguchi S."/>
            <person name="Cugini C."/>
        </authorList>
    </citation>
    <scope>NUCLEOTIDE SEQUENCE [LARGE SCALE GENOMIC DNA]</scope>
    <source>
        <strain evidence="2 4">310b</strain>
    </source>
</reference>
<dbReference type="RefSeq" id="WP_005543404.1">
    <property type="nucleotide sequence ID" value="NZ_CP012959.1"/>
</dbReference>
<accession>A0A142G365</accession>